<feature type="transmembrane region" description="Helical" evidence="7">
    <location>
        <begin position="6"/>
        <end position="27"/>
    </location>
</feature>
<reference evidence="8" key="2">
    <citation type="submission" date="2020-11" db="EMBL/GenBank/DDBJ databases">
        <authorList>
            <consortium name="NCBI Pathogen Detection Project"/>
        </authorList>
    </citation>
    <scope>NUCLEOTIDE SEQUENCE</scope>
    <source>
        <strain evidence="8">YDC697-2</strain>
    </source>
</reference>
<evidence type="ECO:0000256" key="2">
    <source>
        <dbReference type="ARBA" id="ARBA00022475"/>
    </source>
</evidence>
<keyword evidence="4" id="KW-0813">Transport</keyword>
<evidence type="ECO:0000256" key="4">
    <source>
        <dbReference type="ARBA" id="ARBA00022970"/>
    </source>
</evidence>
<protein>
    <submittedName>
        <fullName evidence="8">Amino acid transporter</fullName>
    </submittedName>
</protein>
<evidence type="ECO:0000256" key="6">
    <source>
        <dbReference type="ARBA" id="ARBA00023136"/>
    </source>
</evidence>
<keyword evidence="6 7" id="KW-0472">Membrane</keyword>
<feature type="transmembrane region" description="Helical" evidence="7">
    <location>
        <begin position="108"/>
        <end position="127"/>
    </location>
</feature>
<dbReference type="Pfam" id="PF01810">
    <property type="entry name" value="LysE"/>
    <property type="match status" value="1"/>
</dbReference>
<feature type="transmembrane region" description="Helical" evidence="7">
    <location>
        <begin position="147"/>
        <end position="171"/>
    </location>
</feature>
<dbReference type="GO" id="GO:0005886">
    <property type="term" value="C:plasma membrane"/>
    <property type="evidence" value="ECO:0007669"/>
    <property type="project" value="UniProtKB-SubCell"/>
</dbReference>
<keyword evidence="4" id="KW-0029">Amino-acid transport</keyword>
<comment type="subcellular location">
    <subcellularLocation>
        <location evidence="1">Cell membrane</location>
        <topology evidence="1">Multi-pass membrane protein</topology>
    </subcellularLocation>
</comment>
<proteinExistence type="predicted"/>
<feature type="transmembrane region" description="Helical" evidence="7">
    <location>
        <begin position="68"/>
        <end position="87"/>
    </location>
</feature>
<dbReference type="GO" id="GO:0015171">
    <property type="term" value="F:amino acid transmembrane transporter activity"/>
    <property type="evidence" value="ECO:0007669"/>
    <property type="project" value="TreeGrafter"/>
</dbReference>
<keyword evidence="5 7" id="KW-1133">Transmembrane helix</keyword>
<dbReference type="EMBL" id="DACSDU010000001">
    <property type="protein sequence ID" value="HAT1583727.1"/>
    <property type="molecule type" value="Genomic_DNA"/>
</dbReference>
<accession>A0A8H9NQY9</accession>
<keyword evidence="3 7" id="KW-0812">Transmembrane</keyword>
<dbReference type="InterPro" id="IPR001123">
    <property type="entry name" value="LeuE-type"/>
</dbReference>
<evidence type="ECO:0000256" key="5">
    <source>
        <dbReference type="ARBA" id="ARBA00022989"/>
    </source>
</evidence>
<dbReference type="PANTHER" id="PTHR30086:SF20">
    <property type="entry name" value="ARGININE EXPORTER PROTEIN ARGO-RELATED"/>
    <property type="match status" value="1"/>
</dbReference>
<dbReference type="Proteomes" id="UP000864563">
    <property type="component" value="Unassembled WGS sequence"/>
</dbReference>
<dbReference type="AlphaFoldDB" id="A0A8H9NQY9"/>
<feature type="transmembrane region" description="Helical" evidence="7">
    <location>
        <begin position="39"/>
        <end position="62"/>
    </location>
</feature>
<feature type="transmembrane region" description="Helical" evidence="7">
    <location>
        <begin position="183"/>
        <end position="205"/>
    </location>
</feature>
<dbReference type="RefSeq" id="WP_174349385.1">
    <property type="nucleotide sequence ID" value="NZ_JAAMQE010000001.1"/>
</dbReference>
<reference evidence="8" key="1">
    <citation type="journal article" date="2018" name="Genome Biol.">
        <title>SKESA: strategic k-mer extension for scrupulous assemblies.</title>
        <authorList>
            <person name="Souvorov A."/>
            <person name="Agarwala R."/>
            <person name="Lipman D.J."/>
        </authorList>
    </citation>
    <scope>NUCLEOTIDE SEQUENCE</scope>
    <source>
        <strain evidence="8">YDC697-2</strain>
    </source>
</reference>
<dbReference type="PANTHER" id="PTHR30086">
    <property type="entry name" value="ARGININE EXPORTER PROTEIN ARGO"/>
    <property type="match status" value="1"/>
</dbReference>
<name>A0A8H9NQY9_9ENTR</name>
<evidence type="ECO:0000313" key="8">
    <source>
        <dbReference type="EMBL" id="HAT1583727.1"/>
    </source>
</evidence>
<keyword evidence="2" id="KW-1003">Cell membrane</keyword>
<organism evidence="8">
    <name type="scientific">Citrobacter farmeri</name>
    <dbReference type="NCBI Taxonomy" id="67824"/>
    <lineage>
        <taxon>Bacteria</taxon>
        <taxon>Pseudomonadati</taxon>
        <taxon>Pseudomonadota</taxon>
        <taxon>Gammaproteobacteria</taxon>
        <taxon>Enterobacterales</taxon>
        <taxon>Enterobacteriaceae</taxon>
        <taxon>Citrobacter</taxon>
    </lineage>
</organism>
<comment type="caution">
    <text evidence="8">The sequence shown here is derived from an EMBL/GenBank/DDBJ whole genome shotgun (WGS) entry which is preliminary data.</text>
</comment>
<gene>
    <name evidence="8" type="ORF">I8Y00_000011</name>
</gene>
<evidence type="ECO:0000256" key="7">
    <source>
        <dbReference type="SAM" id="Phobius"/>
    </source>
</evidence>
<evidence type="ECO:0000256" key="1">
    <source>
        <dbReference type="ARBA" id="ARBA00004651"/>
    </source>
</evidence>
<evidence type="ECO:0000256" key="3">
    <source>
        <dbReference type="ARBA" id="ARBA00022692"/>
    </source>
</evidence>
<sequence>MILSAFAFGFATSVGLILAIGPQNAFVLRQGLQKSHVGLVVATCAISDGAMILAGVAGAGVLVQQTPLVMQFLRFFGAAFLACYGALAAKRAWFGESSLHASNFQDRGWKSVLLTALTFTFLNPHVYLDTVVLMGSLSTRYGGMEKWVFAIGASVGSVIWFCSLGYGARLLQPFFRRPKAWRILDACIAALMFALSALLVFTPLAK</sequence>